<accession>A0ABP6Z7S7</accession>
<protein>
    <submittedName>
        <fullName evidence="2">Uncharacterized protein</fullName>
    </submittedName>
</protein>
<name>A0ABP6Z7S7_9ACTN</name>
<evidence type="ECO:0000256" key="1">
    <source>
        <dbReference type="SAM" id="MobiDB-lite"/>
    </source>
</evidence>
<organism evidence="2 3">
    <name type="scientific">Kribbella ginsengisoli</name>
    <dbReference type="NCBI Taxonomy" id="363865"/>
    <lineage>
        <taxon>Bacteria</taxon>
        <taxon>Bacillati</taxon>
        <taxon>Actinomycetota</taxon>
        <taxon>Actinomycetes</taxon>
        <taxon>Propionibacteriales</taxon>
        <taxon>Kribbellaceae</taxon>
        <taxon>Kribbella</taxon>
    </lineage>
</organism>
<evidence type="ECO:0000313" key="2">
    <source>
        <dbReference type="EMBL" id="GAA3600500.1"/>
    </source>
</evidence>
<keyword evidence="3" id="KW-1185">Reference proteome</keyword>
<dbReference type="EMBL" id="BAABAA010000029">
    <property type="protein sequence ID" value="GAA3600500.1"/>
    <property type="molecule type" value="Genomic_DNA"/>
</dbReference>
<dbReference type="Proteomes" id="UP001501222">
    <property type="component" value="Unassembled WGS sequence"/>
</dbReference>
<evidence type="ECO:0000313" key="3">
    <source>
        <dbReference type="Proteomes" id="UP001501222"/>
    </source>
</evidence>
<proteinExistence type="predicted"/>
<feature type="compositionally biased region" description="Basic and acidic residues" evidence="1">
    <location>
        <begin position="1"/>
        <end position="11"/>
    </location>
</feature>
<reference evidence="3" key="1">
    <citation type="journal article" date="2019" name="Int. J. Syst. Evol. Microbiol.">
        <title>The Global Catalogue of Microorganisms (GCM) 10K type strain sequencing project: providing services to taxonomists for standard genome sequencing and annotation.</title>
        <authorList>
            <consortium name="The Broad Institute Genomics Platform"/>
            <consortium name="The Broad Institute Genome Sequencing Center for Infectious Disease"/>
            <person name="Wu L."/>
            <person name="Ma J."/>
        </authorList>
    </citation>
    <scope>NUCLEOTIDE SEQUENCE [LARGE SCALE GENOMIC DNA]</scope>
    <source>
        <strain evidence="3">JCM 16928</strain>
    </source>
</reference>
<gene>
    <name evidence="2" type="ORF">GCM10022235_85580</name>
</gene>
<feature type="region of interest" description="Disordered" evidence="1">
    <location>
        <begin position="1"/>
        <end position="24"/>
    </location>
</feature>
<comment type="caution">
    <text evidence="2">The sequence shown here is derived from an EMBL/GenBank/DDBJ whole genome shotgun (WGS) entry which is preliminary data.</text>
</comment>
<sequence>MKQASADDRGDGGGIQRCPSDSAGPHRIVERHLCQCVPEKMHLCLVAFGSPLIDSISTYYGR</sequence>